<dbReference type="Gene3D" id="3.90.1590.10">
    <property type="entry name" value="glutathione-dependent formaldehyde- activating enzyme (gfa)"/>
    <property type="match status" value="1"/>
</dbReference>
<comment type="caution">
    <text evidence="6">The sequence shown here is derived from an EMBL/GenBank/DDBJ whole genome shotgun (WGS) entry which is preliminary data.</text>
</comment>
<evidence type="ECO:0000256" key="3">
    <source>
        <dbReference type="ARBA" id="ARBA00022833"/>
    </source>
</evidence>
<evidence type="ECO:0000313" key="6">
    <source>
        <dbReference type="EMBL" id="PTU32211.1"/>
    </source>
</evidence>
<dbReference type="PROSITE" id="PS51891">
    <property type="entry name" value="CENP_V_GFA"/>
    <property type="match status" value="1"/>
</dbReference>
<evidence type="ECO:0000256" key="4">
    <source>
        <dbReference type="ARBA" id="ARBA00023239"/>
    </source>
</evidence>
<keyword evidence="2" id="KW-0479">Metal-binding</keyword>
<dbReference type="Proteomes" id="UP000244248">
    <property type="component" value="Unassembled WGS sequence"/>
</dbReference>
<comment type="similarity">
    <text evidence="1">Belongs to the Gfa family.</text>
</comment>
<organism evidence="6 7">
    <name type="scientific">Stenotrophobium rhamnosiphilum</name>
    <dbReference type="NCBI Taxonomy" id="2029166"/>
    <lineage>
        <taxon>Bacteria</taxon>
        <taxon>Pseudomonadati</taxon>
        <taxon>Pseudomonadota</taxon>
        <taxon>Gammaproteobacteria</taxon>
        <taxon>Nevskiales</taxon>
        <taxon>Nevskiaceae</taxon>
        <taxon>Stenotrophobium</taxon>
    </lineage>
</organism>
<name>A0A2T5MI05_9GAMM</name>
<dbReference type="SUPFAM" id="SSF51316">
    <property type="entry name" value="Mss4-like"/>
    <property type="match status" value="1"/>
</dbReference>
<feature type="domain" description="CENP-V/GFA" evidence="5">
    <location>
        <begin position="5"/>
        <end position="121"/>
    </location>
</feature>
<sequence>MSKTHAGSCLCGAVRYEVDGEFERFYLCHCEHCRKGTGSAHGANLFSSQATLKWIAGQDKVTFFNLPSTRHSRSFCSICGSALPSAQAEGKLVVVPAGSLDAVVEKKPDAHLFMSSKAGWDNGLEEIPKMEKYPV</sequence>
<dbReference type="InterPro" id="IPR011057">
    <property type="entry name" value="Mss4-like_sf"/>
</dbReference>
<dbReference type="OrthoDB" id="7765631at2"/>
<dbReference type="EMBL" id="QANS01000002">
    <property type="protein sequence ID" value="PTU32211.1"/>
    <property type="molecule type" value="Genomic_DNA"/>
</dbReference>
<evidence type="ECO:0000259" key="5">
    <source>
        <dbReference type="PROSITE" id="PS51891"/>
    </source>
</evidence>
<dbReference type="RefSeq" id="WP_107939402.1">
    <property type="nucleotide sequence ID" value="NZ_QANS01000002.1"/>
</dbReference>
<dbReference type="GO" id="GO:0016846">
    <property type="term" value="F:carbon-sulfur lyase activity"/>
    <property type="evidence" value="ECO:0007669"/>
    <property type="project" value="InterPro"/>
</dbReference>
<evidence type="ECO:0000256" key="1">
    <source>
        <dbReference type="ARBA" id="ARBA00005495"/>
    </source>
</evidence>
<dbReference type="Pfam" id="PF04828">
    <property type="entry name" value="GFA"/>
    <property type="match status" value="1"/>
</dbReference>
<dbReference type="GO" id="GO:0046872">
    <property type="term" value="F:metal ion binding"/>
    <property type="evidence" value="ECO:0007669"/>
    <property type="project" value="UniProtKB-KW"/>
</dbReference>
<gene>
    <name evidence="6" type="ORF">CJD38_06000</name>
</gene>
<keyword evidence="7" id="KW-1185">Reference proteome</keyword>
<proteinExistence type="inferred from homology"/>
<reference evidence="6 7" key="1">
    <citation type="submission" date="2018-04" db="EMBL/GenBank/DDBJ databases">
        <title>Novel species isolated from glacier.</title>
        <authorList>
            <person name="Liu Q."/>
            <person name="Xin Y.-H."/>
        </authorList>
    </citation>
    <scope>NUCLEOTIDE SEQUENCE [LARGE SCALE GENOMIC DNA]</scope>
    <source>
        <strain evidence="6 7">GT1R17</strain>
    </source>
</reference>
<keyword evidence="4" id="KW-0456">Lyase</keyword>
<dbReference type="InterPro" id="IPR006913">
    <property type="entry name" value="CENP-V/GFA"/>
</dbReference>
<dbReference type="AlphaFoldDB" id="A0A2T5MI05"/>
<evidence type="ECO:0000313" key="7">
    <source>
        <dbReference type="Proteomes" id="UP000244248"/>
    </source>
</evidence>
<keyword evidence="3" id="KW-0862">Zinc</keyword>
<dbReference type="PANTHER" id="PTHR33337:SF40">
    <property type="entry name" value="CENP-V_GFA DOMAIN-CONTAINING PROTEIN-RELATED"/>
    <property type="match status" value="1"/>
</dbReference>
<protein>
    <submittedName>
        <fullName evidence="6">Aldehyde-activating protein</fullName>
    </submittedName>
</protein>
<dbReference type="PANTHER" id="PTHR33337">
    <property type="entry name" value="GFA DOMAIN-CONTAINING PROTEIN"/>
    <property type="match status" value="1"/>
</dbReference>
<evidence type="ECO:0000256" key="2">
    <source>
        <dbReference type="ARBA" id="ARBA00022723"/>
    </source>
</evidence>
<accession>A0A2T5MI05</accession>